<feature type="domain" description="Glucose-methanol-choline oxidoreductase N-terminal" evidence="6">
    <location>
        <begin position="128"/>
        <end position="319"/>
    </location>
</feature>
<evidence type="ECO:0000256" key="4">
    <source>
        <dbReference type="ARBA" id="ARBA00022827"/>
    </source>
</evidence>
<keyword evidence="5" id="KW-0560">Oxidoreductase</keyword>
<dbReference type="InterPro" id="IPR036188">
    <property type="entry name" value="FAD/NAD-bd_sf"/>
</dbReference>
<evidence type="ECO:0000313" key="8">
    <source>
        <dbReference type="EMBL" id="MER5173039.1"/>
    </source>
</evidence>
<dbReference type="PANTHER" id="PTHR42784:SF1">
    <property type="entry name" value="PYRANOSE 2-OXIDASE"/>
    <property type="match status" value="1"/>
</dbReference>
<reference evidence="8 9" key="1">
    <citation type="submission" date="2024-01" db="EMBL/GenBank/DDBJ databases">
        <authorList>
            <person name="Deng Y."/>
            <person name="Su J."/>
        </authorList>
    </citation>
    <scope>NUCLEOTIDE SEQUENCE [LARGE SCALE GENOMIC DNA]</scope>
    <source>
        <strain evidence="8 9">CPCC 100088</strain>
    </source>
</reference>
<evidence type="ECO:0000259" key="6">
    <source>
        <dbReference type="Pfam" id="PF00732"/>
    </source>
</evidence>
<comment type="similarity">
    <text evidence="2">Belongs to the GMC oxidoreductase family.</text>
</comment>
<dbReference type="Proteomes" id="UP001438953">
    <property type="component" value="Unassembled WGS sequence"/>
</dbReference>
<dbReference type="RefSeq" id="WP_350938223.1">
    <property type="nucleotide sequence ID" value="NZ_JAYWLC010000014.1"/>
</dbReference>
<organism evidence="8 9">
    <name type="scientific">Thioclava kandeliae</name>
    <dbReference type="NCBI Taxonomy" id="3070818"/>
    <lineage>
        <taxon>Bacteria</taxon>
        <taxon>Pseudomonadati</taxon>
        <taxon>Pseudomonadota</taxon>
        <taxon>Alphaproteobacteria</taxon>
        <taxon>Rhodobacterales</taxon>
        <taxon>Paracoccaceae</taxon>
        <taxon>Thioclava</taxon>
    </lineage>
</organism>
<dbReference type="SUPFAM" id="SSF51905">
    <property type="entry name" value="FAD/NAD(P)-binding domain"/>
    <property type="match status" value="1"/>
</dbReference>
<evidence type="ECO:0000256" key="5">
    <source>
        <dbReference type="ARBA" id="ARBA00023002"/>
    </source>
</evidence>
<comment type="cofactor">
    <cofactor evidence="1">
        <name>FAD</name>
        <dbReference type="ChEBI" id="CHEBI:57692"/>
    </cofactor>
</comment>
<evidence type="ECO:0000256" key="3">
    <source>
        <dbReference type="ARBA" id="ARBA00022630"/>
    </source>
</evidence>
<comment type="caution">
    <text evidence="8">The sequence shown here is derived from an EMBL/GenBank/DDBJ whole genome shotgun (WGS) entry which is preliminary data.</text>
</comment>
<dbReference type="Gene3D" id="3.50.50.60">
    <property type="entry name" value="FAD/NAD(P)-binding domain"/>
    <property type="match status" value="2"/>
</dbReference>
<evidence type="ECO:0000313" key="9">
    <source>
        <dbReference type="Proteomes" id="UP001438953"/>
    </source>
</evidence>
<dbReference type="Pfam" id="PF05199">
    <property type="entry name" value="GMC_oxred_C"/>
    <property type="match status" value="1"/>
</dbReference>
<dbReference type="EMBL" id="JAYWLC010000014">
    <property type="protein sequence ID" value="MER5173039.1"/>
    <property type="molecule type" value="Genomic_DNA"/>
</dbReference>
<dbReference type="Pfam" id="PF00732">
    <property type="entry name" value="GMC_oxred_N"/>
    <property type="match status" value="1"/>
</dbReference>
<dbReference type="InterPro" id="IPR007867">
    <property type="entry name" value="GMC_OxRtase_C"/>
</dbReference>
<evidence type="ECO:0000259" key="7">
    <source>
        <dbReference type="Pfam" id="PF05199"/>
    </source>
</evidence>
<evidence type="ECO:0000256" key="2">
    <source>
        <dbReference type="ARBA" id="ARBA00010790"/>
    </source>
</evidence>
<reference evidence="8 9" key="2">
    <citation type="submission" date="2024-06" db="EMBL/GenBank/DDBJ databases">
        <title>Thioclava kandeliae sp. nov. from a rhizosphere soil sample of Kandelia candel in a mangrove.</title>
        <authorList>
            <person name="Mu T."/>
        </authorList>
    </citation>
    <scope>NUCLEOTIDE SEQUENCE [LARGE SCALE GENOMIC DNA]</scope>
    <source>
        <strain evidence="8 9">CPCC 100088</strain>
    </source>
</reference>
<keyword evidence="9" id="KW-1185">Reference proteome</keyword>
<gene>
    <name evidence="8" type="ORF">VSX56_14785</name>
</gene>
<dbReference type="PANTHER" id="PTHR42784">
    <property type="entry name" value="PYRANOSE 2-OXIDASE"/>
    <property type="match status" value="1"/>
</dbReference>
<keyword evidence="3" id="KW-0285">Flavoprotein</keyword>
<name>A0ABV1SKL9_9RHOB</name>
<dbReference type="InterPro" id="IPR000172">
    <property type="entry name" value="GMC_OxRdtase_N"/>
</dbReference>
<feature type="domain" description="Glucose-methanol-choline oxidoreductase C-terminal" evidence="7">
    <location>
        <begin position="407"/>
        <end position="525"/>
    </location>
</feature>
<dbReference type="SUPFAM" id="SSF54373">
    <property type="entry name" value="FAD-linked reductases, C-terminal domain"/>
    <property type="match status" value="1"/>
</dbReference>
<proteinExistence type="inferred from homology"/>
<protein>
    <submittedName>
        <fullName evidence="8">GMC family oxidoreductase</fullName>
    </submittedName>
</protein>
<sequence length="539" mass="59045">MPTSSQVVIVGTGVVGVVIAEECLDAGLEVLMIEAGPRVTRSEIVERYRNLPLGAKPAATAAYFPTDMAQHPYPGQEYLESTGPNTYDPTYVRYAGGSTWHWAGTCWRLTPEDMQLQSLYGVGRDWAISYEDLDPYYNKTERTLGICGPSDPLDQWPRRPRSMDYPMPHLPMSQGEQKFTRVIGEKMGLRNLPVAQARNSGTPYDDRPACCANNNCVPVCPIGAKYDAATALNRLEAKGATILDNSVVYKVETTEGNQIAAVHYYDRNRESHRVTGEHFVVACNGIETPKLMLMSADDRNPNGLANSSDQVGRNIMDHPQQGYTFTTTEPYWLGQGPVVNSGIMETSQGAFRSEHAGAYFRMNNFARNRYIAQRALKTGKVGRALDEEIRRLTACTVSVVAAYEMLPDPNNRLTLSANKDAFGLPRPSVYWDVGDYTRRSARDYAEPIVKQIAEAIGATDFKSAGMEFSTSKHLMGGTVMGKNPADSVVDTVCRTHDHQNLYLPGGGAMASTACGNSTITMTSLAFRAAEALISEAKGA</sequence>
<accession>A0ABV1SKL9</accession>
<dbReference type="InterPro" id="IPR051473">
    <property type="entry name" value="P2Ox-like"/>
</dbReference>
<keyword evidence="4" id="KW-0274">FAD</keyword>
<evidence type="ECO:0000256" key="1">
    <source>
        <dbReference type="ARBA" id="ARBA00001974"/>
    </source>
</evidence>